<dbReference type="InterPro" id="IPR045950">
    <property type="entry name" value="DUF6370"/>
</dbReference>
<accession>A0A382EAG5</accession>
<dbReference type="EMBL" id="UINC01043378">
    <property type="protein sequence ID" value="SVB47332.1"/>
    <property type="molecule type" value="Genomic_DNA"/>
</dbReference>
<evidence type="ECO:0000313" key="1">
    <source>
        <dbReference type="EMBL" id="SVB47332.1"/>
    </source>
</evidence>
<organism evidence="1">
    <name type="scientific">marine metagenome</name>
    <dbReference type="NCBI Taxonomy" id="408172"/>
    <lineage>
        <taxon>unclassified sequences</taxon>
        <taxon>metagenomes</taxon>
        <taxon>ecological metagenomes</taxon>
    </lineage>
</organism>
<protein>
    <submittedName>
        <fullName evidence="1">Uncharacterized protein</fullName>
    </submittedName>
</protein>
<proteinExistence type="predicted"/>
<reference evidence="1" key="1">
    <citation type="submission" date="2018-05" db="EMBL/GenBank/DDBJ databases">
        <authorList>
            <person name="Lanie J.A."/>
            <person name="Ng W.-L."/>
            <person name="Kazmierczak K.M."/>
            <person name="Andrzejewski T.M."/>
            <person name="Davidsen T.M."/>
            <person name="Wayne K.J."/>
            <person name="Tettelin H."/>
            <person name="Glass J.I."/>
            <person name="Rusch D."/>
            <person name="Podicherti R."/>
            <person name="Tsui H.-C.T."/>
            <person name="Winkler M.E."/>
        </authorList>
    </citation>
    <scope>NUCLEOTIDE SEQUENCE</scope>
</reference>
<sequence length="126" mass="14143">MGAIMKHYSIYLTTLILFISSVTVVMGSAGANDNDKYSMRVDLVVDTACGMCQFGMDDEKGCVLAVEINSEYYYVEGTNIDDHGDAHAKDGFCNSIRKARVKGVIKGERFFLENFKLFEFNDRIKN</sequence>
<gene>
    <name evidence="1" type="ORF">METZ01_LOCUS200186</name>
</gene>
<name>A0A382EAG5_9ZZZZ</name>
<dbReference type="Pfam" id="PF19897">
    <property type="entry name" value="DUF6370"/>
    <property type="match status" value="1"/>
</dbReference>
<dbReference type="AlphaFoldDB" id="A0A382EAG5"/>